<evidence type="ECO:0000256" key="5">
    <source>
        <dbReference type="ARBA" id="ARBA00022857"/>
    </source>
</evidence>
<accession>A0A6J2YNK9</accession>
<dbReference type="PANTHER" id="PTHR23023">
    <property type="entry name" value="DIMETHYLANILINE MONOOXYGENASE"/>
    <property type="match status" value="1"/>
</dbReference>
<keyword evidence="7" id="KW-0503">Monooxygenase</keyword>
<protein>
    <recommendedName>
        <fullName evidence="7">Flavin-containing monooxygenase</fullName>
        <ecNumber evidence="7">1.-.-.-</ecNumber>
    </recommendedName>
</protein>
<dbReference type="Pfam" id="PF00743">
    <property type="entry name" value="FMO-like"/>
    <property type="match status" value="1"/>
</dbReference>
<dbReference type="EC" id="1.-.-.-" evidence="7"/>
<evidence type="ECO:0000256" key="6">
    <source>
        <dbReference type="ARBA" id="ARBA00023002"/>
    </source>
</evidence>
<dbReference type="RefSeq" id="XP_030764871.1">
    <property type="nucleotide sequence ID" value="XM_030909011.1"/>
</dbReference>
<evidence type="ECO:0000256" key="3">
    <source>
        <dbReference type="ARBA" id="ARBA00022630"/>
    </source>
</evidence>
<comment type="cofactor">
    <cofactor evidence="1 7">
        <name>FAD</name>
        <dbReference type="ChEBI" id="CHEBI:57692"/>
    </cofactor>
</comment>
<organism evidence="8 9">
    <name type="scientific">Sitophilus oryzae</name>
    <name type="common">Rice weevil</name>
    <name type="synonym">Curculio oryzae</name>
    <dbReference type="NCBI Taxonomy" id="7048"/>
    <lineage>
        <taxon>Eukaryota</taxon>
        <taxon>Metazoa</taxon>
        <taxon>Ecdysozoa</taxon>
        <taxon>Arthropoda</taxon>
        <taxon>Hexapoda</taxon>
        <taxon>Insecta</taxon>
        <taxon>Pterygota</taxon>
        <taxon>Neoptera</taxon>
        <taxon>Endopterygota</taxon>
        <taxon>Coleoptera</taxon>
        <taxon>Polyphaga</taxon>
        <taxon>Cucujiformia</taxon>
        <taxon>Curculionidae</taxon>
        <taxon>Dryophthorinae</taxon>
        <taxon>Sitophilus</taxon>
    </lineage>
</organism>
<keyword evidence="6 7" id="KW-0560">Oxidoreductase</keyword>
<dbReference type="GeneID" id="115889096"/>
<dbReference type="Gene3D" id="3.50.50.60">
    <property type="entry name" value="FAD/NAD(P)-binding domain"/>
    <property type="match status" value="1"/>
</dbReference>
<dbReference type="SUPFAM" id="SSF51905">
    <property type="entry name" value="FAD/NAD(P)-binding domain"/>
    <property type="match status" value="1"/>
</dbReference>
<dbReference type="PRINTS" id="PR00419">
    <property type="entry name" value="ADXRDTASE"/>
</dbReference>
<dbReference type="KEGG" id="soy:115889096"/>
<sequence length="163" mass="18544">MKVAIIGGGPAGLAAVKHCLEQNIECTAFEQTENIGGTWIYTDNIEEDENGVPVHTAMYQGLRTTLPSRLMEFENFPHMSKENFYITQPDVLEYIKSYANHFNLLPHIKVVFSFTKLFYGRPAKGVITKPRVSHLKKGKAFFRDGTEEDIDEVIYCTVIFHVK</sequence>
<dbReference type="InterPro" id="IPR020946">
    <property type="entry name" value="Flavin_mOase-like"/>
</dbReference>
<keyword evidence="4 7" id="KW-0274">FAD</keyword>
<evidence type="ECO:0000313" key="9">
    <source>
        <dbReference type="RefSeq" id="XP_030764871.1"/>
    </source>
</evidence>
<dbReference type="GO" id="GO:0050660">
    <property type="term" value="F:flavin adenine dinucleotide binding"/>
    <property type="evidence" value="ECO:0007669"/>
    <property type="project" value="InterPro"/>
</dbReference>
<evidence type="ECO:0000256" key="4">
    <source>
        <dbReference type="ARBA" id="ARBA00022827"/>
    </source>
</evidence>
<dbReference type="OrthoDB" id="66881at2759"/>
<evidence type="ECO:0000256" key="2">
    <source>
        <dbReference type="ARBA" id="ARBA00009183"/>
    </source>
</evidence>
<dbReference type="GO" id="GO:0004499">
    <property type="term" value="F:N,N-dimethylaniline monooxygenase activity"/>
    <property type="evidence" value="ECO:0007669"/>
    <property type="project" value="InterPro"/>
</dbReference>
<dbReference type="InterPro" id="IPR036188">
    <property type="entry name" value="FAD/NAD-bd_sf"/>
</dbReference>
<gene>
    <name evidence="9" type="primary">LOC115889096</name>
</gene>
<dbReference type="AlphaFoldDB" id="A0A6J2YNK9"/>
<dbReference type="InParanoid" id="A0A6J2YNK9"/>
<proteinExistence type="inferred from homology"/>
<keyword evidence="8" id="KW-1185">Reference proteome</keyword>
<dbReference type="Proteomes" id="UP000504635">
    <property type="component" value="Unplaced"/>
</dbReference>
<evidence type="ECO:0000256" key="7">
    <source>
        <dbReference type="RuleBase" id="RU361177"/>
    </source>
</evidence>
<name>A0A6J2YNK9_SITOR</name>
<dbReference type="InterPro" id="IPR050346">
    <property type="entry name" value="FMO-like"/>
</dbReference>
<keyword evidence="5" id="KW-0521">NADP</keyword>
<dbReference type="GO" id="GO:0050661">
    <property type="term" value="F:NADP binding"/>
    <property type="evidence" value="ECO:0007669"/>
    <property type="project" value="InterPro"/>
</dbReference>
<keyword evidence="3 7" id="KW-0285">Flavoprotein</keyword>
<evidence type="ECO:0000313" key="8">
    <source>
        <dbReference type="Proteomes" id="UP000504635"/>
    </source>
</evidence>
<dbReference type="FunFam" id="3.50.50.60:FF:000023">
    <property type="entry name" value="Dimethylaniline monooxygenase [N-oxide-forming]"/>
    <property type="match status" value="1"/>
</dbReference>
<comment type="similarity">
    <text evidence="2 7">Belongs to the FMO family.</text>
</comment>
<evidence type="ECO:0000256" key="1">
    <source>
        <dbReference type="ARBA" id="ARBA00001974"/>
    </source>
</evidence>
<reference evidence="9" key="1">
    <citation type="submission" date="2025-08" db="UniProtKB">
        <authorList>
            <consortium name="RefSeq"/>
        </authorList>
    </citation>
    <scope>IDENTIFICATION</scope>
    <source>
        <tissue evidence="9">Gonads</tissue>
    </source>
</reference>